<keyword evidence="2" id="KW-0472">Membrane</keyword>
<protein>
    <submittedName>
        <fullName evidence="3">Uncharacterized protein</fullName>
    </submittedName>
</protein>
<feature type="region of interest" description="Disordered" evidence="1">
    <location>
        <begin position="45"/>
        <end position="64"/>
    </location>
</feature>
<dbReference type="Proteomes" id="UP000779809">
    <property type="component" value="Unassembled WGS sequence"/>
</dbReference>
<name>A0A932A7C1_9BACT</name>
<keyword evidence="2" id="KW-1133">Transmembrane helix</keyword>
<sequence length="215" mass="22813">MAKRNSGPGFGMVLAFALLLAAGFAMLLYWRTHKSDFQNTVSNVLTQPETPPAGKANDGAPPAKTIDAPPANAQHIELSPTATVYYWPAADFMHFSFDLAAAESPLIDVDVNQNGRVDARVDRSYGLDSGGAFCAVYFLRDGVSGCGEAPSAGFADVAQGTEGRRVAFVVPRRELSADVATARVTFGICHGAESACDRFPADSPGFTKSYMIAIR</sequence>
<proteinExistence type="predicted"/>
<comment type="caution">
    <text evidence="3">The sequence shown here is derived from an EMBL/GenBank/DDBJ whole genome shotgun (WGS) entry which is preliminary data.</text>
</comment>
<feature type="transmembrane region" description="Helical" evidence="2">
    <location>
        <begin position="12"/>
        <end position="30"/>
    </location>
</feature>
<dbReference type="AlphaFoldDB" id="A0A932A7C1"/>
<evidence type="ECO:0000256" key="1">
    <source>
        <dbReference type="SAM" id="MobiDB-lite"/>
    </source>
</evidence>
<gene>
    <name evidence="3" type="ORF">HYX28_03865</name>
</gene>
<evidence type="ECO:0000256" key="2">
    <source>
        <dbReference type="SAM" id="Phobius"/>
    </source>
</evidence>
<dbReference type="EMBL" id="JACPNR010000005">
    <property type="protein sequence ID" value="MBI2677897.1"/>
    <property type="molecule type" value="Genomic_DNA"/>
</dbReference>
<evidence type="ECO:0000313" key="3">
    <source>
        <dbReference type="EMBL" id="MBI2677897.1"/>
    </source>
</evidence>
<evidence type="ECO:0000313" key="4">
    <source>
        <dbReference type="Proteomes" id="UP000779809"/>
    </source>
</evidence>
<organism evidence="3 4">
    <name type="scientific">Candidatus Korobacter versatilis</name>
    <dbReference type="NCBI Taxonomy" id="658062"/>
    <lineage>
        <taxon>Bacteria</taxon>
        <taxon>Pseudomonadati</taxon>
        <taxon>Acidobacteriota</taxon>
        <taxon>Terriglobia</taxon>
        <taxon>Terriglobales</taxon>
        <taxon>Candidatus Korobacteraceae</taxon>
        <taxon>Candidatus Korobacter</taxon>
    </lineage>
</organism>
<accession>A0A932A7C1</accession>
<keyword evidence="2" id="KW-0812">Transmembrane</keyword>
<reference evidence="3" key="1">
    <citation type="submission" date="2020-07" db="EMBL/GenBank/DDBJ databases">
        <title>Huge and variable diversity of episymbiotic CPR bacteria and DPANN archaea in groundwater ecosystems.</title>
        <authorList>
            <person name="He C.Y."/>
            <person name="Keren R."/>
            <person name="Whittaker M."/>
            <person name="Farag I.F."/>
            <person name="Doudna J."/>
            <person name="Cate J.H.D."/>
            <person name="Banfield J.F."/>
        </authorList>
    </citation>
    <scope>NUCLEOTIDE SEQUENCE</scope>
    <source>
        <strain evidence="3">NC_groundwater_580_Pr5_B-0.1um_64_19</strain>
    </source>
</reference>